<sequence>MKIQRILLITISLFSLTMAGCASRVVTNTSTFYKPDYKSQGTIVVTSTNMKTSKSLEFEHYKSKFESYLSKAGYVPVKSPAEAQYIAIVSYGIDNGKGSIETTPIFGQTGGGTTYTSGTVYSGGHHSTSYSGSTYTMPTYGVIGSSTSSYTTYSRAIAMDIVIAKSFLQGEPKVLLESRAKSSGSCSQIVEVFDEILEAMFDDFPGESGRSRRVVVRGEANC</sequence>
<accession>A0A3B1AIZ6</accession>
<protein>
    <recommendedName>
        <fullName evidence="1">DUF4136 domain-containing protein</fullName>
    </recommendedName>
</protein>
<reference evidence="2" key="1">
    <citation type="submission" date="2018-06" db="EMBL/GenBank/DDBJ databases">
        <authorList>
            <person name="Zhirakovskaya E."/>
        </authorList>
    </citation>
    <scope>NUCLEOTIDE SEQUENCE</scope>
</reference>
<evidence type="ECO:0000313" key="2">
    <source>
        <dbReference type="EMBL" id="VAW98339.1"/>
    </source>
</evidence>
<dbReference type="EMBL" id="UOFR01000058">
    <property type="protein sequence ID" value="VAW98339.1"/>
    <property type="molecule type" value="Genomic_DNA"/>
</dbReference>
<feature type="domain" description="DUF4136" evidence="1">
    <location>
        <begin position="38"/>
        <end position="206"/>
    </location>
</feature>
<dbReference type="Pfam" id="PF13590">
    <property type="entry name" value="DUF4136"/>
    <property type="match status" value="1"/>
</dbReference>
<evidence type="ECO:0000259" key="1">
    <source>
        <dbReference type="Pfam" id="PF13590"/>
    </source>
</evidence>
<name>A0A3B1AIZ6_9ZZZZ</name>
<dbReference type="PROSITE" id="PS51257">
    <property type="entry name" value="PROKAR_LIPOPROTEIN"/>
    <property type="match status" value="1"/>
</dbReference>
<dbReference type="InterPro" id="IPR025411">
    <property type="entry name" value="DUF4136"/>
</dbReference>
<dbReference type="AlphaFoldDB" id="A0A3B1AIZ6"/>
<proteinExistence type="predicted"/>
<organism evidence="2">
    <name type="scientific">hydrothermal vent metagenome</name>
    <dbReference type="NCBI Taxonomy" id="652676"/>
    <lineage>
        <taxon>unclassified sequences</taxon>
        <taxon>metagenomes</taxon>
        <taxon>ecological metagenomes</taxon>
    </lineage>
</organism>
<gene>
    <name evidence="2" type="ORF">MNBD_GAMMA21-1405</name>
</gene>